<protein>
    <submittedName>
        <fullName evidence="1">Uncharacterized protein</fullName>
    </submittedName>
</protein>
<accession>A0A1B6H3M5</accession>
<organism evidence="1">
    <name type="scientific">Cuerna arida</name>
    <dbReference type="NCBI Taxonomy" id="1464854"/>
    <lineage>
        <taxon>Eukaryota</taxon>
        <taxon>Metazoa</taxon>
        <taxon>Ecdysozoa</taxon>
        <taxon>Arthropoda</taxon>
        <taxon>Hexapoda</taxon>
        <taxon>Insecta</taxon>
        <taxon>Pterygota</taxon>
        <taxon>Neoptera</taxon>
        <taxon>Paraneoptera</taxon>
        <taxon>Hemiptera</taxon>
        <taxon>Auchenorrhyncha</taxon>
        <taxon>Membracoidea</taxon>
        <taxon>Cicadellidae</taxon>
        <taxon>Cicadellinae</taxon>
        <taxon>Proconiini</taxon>
        <taxon>Cuerna</taxon>
    </lineage>
</organism>
<reference evidence="1" key="1">
    <citation type="submission" date="2015-11" db="EMBL/GenBank/DDBJ databases">
        <title>De novo transcriptome assembly of four potential Pierce s Disease insect vectors from Arizona vineyards.</title>
        <authorList>
            <person name="Tassone E.E."/>
        </authorList>
    </citation>
    <scope>NUCLEOTIDE SEQUENCE</scope>
</reference>
<dbReference type="EMBL" id="GECZ01000522">
    <property type="protein sequence ID" value="JAS69247.1"/>
    <property type="molecule type" value="Transcribed_RNA"/>
</dbReference>
<feature type="non-terminal residue" evidence="1">
    <location>
        <position position="1"/>
    </location>
</feature>
<dbReference type="AlphaFoldDB" id="A0A1B6H3M5"/>
<gene>
    <name evidence="1" type="ORF">g.44876</name>
</gene>
<proteinExistence type="predicted"/>
<evidence type="ECO:0000313" key="1">
    <source>
        <dbReference type="EMBL" id="JAS69247.1"/>
    </source>
</evidence>
<name>A0A1B6H3M5_9HEMI</name>
<sequence length="132" mass="15141">QRLASDYLLSRCVDGKTQNANEALHGLLWSKCPKTVFVSKSTLTMRIYEGICQYNTGYLKSVFEHQIASTASSPGINTTKIANRLDVIRLRNAQKKKNKNYLLYLKKKRIAQIREEERRIEQEGLSYGPGKF</sequence>